<feature type="domain" description="SKP1 component POZ" evidence="4">
    <location>
        <begin position="11"/>
        <end position="69"/>
    </location>
</feature>
<dbReference type="InterPro" id="IPR016073">
    <property type="entry name" value="Skp1_comp_POZ"/>
</dbReference>
<dbReference type="Proteomes" id="UP000283530">
    <property type="component" value="Unassembled WGS sequence"/>
</dbReference>
<dbReference type="GO" id="GO:0006511">
    <property type="term" value="P:ubiquitin-dependent protein catabolic process"/>
    <property type="evidence" value="ECO:0007669"/>
    <property type="project" value="InterPro"/>
</dbReference>
<name>A0A3S3Q4J8_9MAGN</name>
<dbReference type="SMART" id="SM00512">
    <property type="entry name" value="Skp1"/>
    <property type="match status" value="2"/>
</dbReference>
<keyword evidence="3" id="KW-0833">Ubl conjugation pathway</keyword>
<dbReference type="InterPro" id="IPR011333">
    <property type="entry name" value="SKP1/BTB/POZ_sf"/>
</dbReference>
<comment type="caution">
    <text evidence="5">The sequence shown here is derived from an EMBL/GenBank/DDBJ whole genome shotgun (WGS) entry which is preliminary data.</text>
</comment>
<dbReference type="InterPro" id="IPR016897">
    <property type="entry name" value="SKP1"/>
</dbReference>
<dbReference type="Pfam" id="PF03931">
    <property type="entry name" value="Skp1_POZ"/>
    <property type="match status" value="2"/>
</dbReference>
<evidence type="ECO:0000256" key="3">
    <source>
        <dbReference type="ARBA" id="ARBA00022786"/>
    </source>
</evidence>
<organism evidence="5 6">
    <name type="scientific">Cinnamomum micranthum f. kanehirae</name>
    <dbReference type="NCBI Taxonomy" id="337451"/>
    <lineage>
        <taxon>Eukaryota</taxon>
        <taxon>Viridiplantae</taxon>
        <taxon>Streptophyta</taxon>
        <taxon>Embryophyta</taxon>
        <taxon>Tracheophyta</taxon>
        <taxon>Spermatophyta</taxon>
        <taxon>Magnoliopsida</taxon>
        <taxon>Magnoliidae</taxon>
        <taxon>Laurales</taxon>
        <taxon>Lauraceae</taxon>
        <taxon>Cinnamomum</taxon>
    </lineage>
</organism>
<accession>A0A3S3Q4J8</accession>
<dbReference type="UniPathway" id="UPA00143"/>
<dbReference type="PANTHER" id="PTHR11165">
    <property type="entry name" value="SKP1"/>
    <property type="match status" value="1"/>
</dbReference>
<evidence type="ECO:0000313" key="6">
    <source>
        <dbReference type="Proteomes" id="UP000283530"/>
    </source>
</evidence>
<evidence type="ECO:0000256" key="1">
    <source>
        <dbReference type="ARBA" id="ARBA00004906"/>
    </source>
</evidence>
<dbReference type="Gene3D" id="3.30.710.10">
    <property type="entry name" value="Potassium Channel Kv1.1, Chain A"/>
    <property type="match status" value="2"/>
</dbReference>
<dbReference type="SUPFAM" id="SSF81382">
    <property type="entry name" value="Skp1 dimerisation domain-like"/>
    <property type="match status" value="1"/>
</dbReference>
<feature type="domain" description="SKP1 component POZ" evidence="4">
    <location>
        <begin position="139"/>
        <end position="196"/>
    </location>
</feature>
<evidence type="ECO:0000256" key="2">
    <source>
        <dbReference type="ARBA" id="ARBA00009993"/>
    </source>
</evidence>
<sequence length="237" mass="26882">MASSASSSSKTLKLKSSDDQEFEVDESVAMMSGLLKSKIEQGAVNDTIHLPEVRGELLSKVIEYCKKHVHDQEMENWDSHFVTVNDHIILGLQKAADYMGIPNLSSWTSSAITVSVKKEIQRRRCCKIGAWQSFQQGDMMKLRSSEGDEFEIDETAAMVSELLKKMIEKGLSDEPITLLNVTGEVLSHVTEYCNKHSPEVEILKWDADFVDLDMHTLYELRLRTAYAQYLPFNKSKK</sequence>
<dbReference type="STRING" id="337451.A0A3S3Q4J8"/>
<dbReference type="SUPFAM" id="SSF54695">
    <property type="entry name" value="POZ domain"/>
    <property type="match status" value="2"/>
</dbReference>
<protein>
    <submittedName>
        <fullName evidence="5">SKP1-like protein 1A isoform X3</fullName>
    </submittedName>
</protein>
<proteinExistence type="inferred from homology"/>
<comment type="pathway">
    <text evidence="1">Protein modification; protein ubiquitination.</text>
</comment>
<comment type="similarity">
    <text evidence="2">Belongs to the SKP1 family.</text>
</comment>
<dbReference type="GO" id="GO:0009867">
    <property type="term" value="P:jasmonic acid mediated signaling pathway"/>
    <property type="evidence" value="ECO:0007669"/>
    <property type="project" value="UniProtKB-ARBA"/>
</dbReference>
<reference evidence="5 6" key="1">
    <citation type="journal article" date="2019" name="Nat. Plants">
        <title>Stout camphor tree genome fills gaps in understanding of flowering plant genome evolution.</title>
        <authorList>
            <person name="Chaw S.M."/>
            <person name="Liu Y.C."/>
            <person name="Wu Y.W."/>
            <person name="Wang H.Y."/>
            <person name="Lin C.I."/>
            <person name="Wu C.S."/>
            <person name="Ke H.M."/>
            <person name="Chang L.Y."/>
            <person name="Hsu C.Y."/>
            <person name="Yang H.T."/>
            <person name="Sudianto E."/>
            <person name="Hsu M.H."/>
            <person name="Wu K.P."/>
            <person name="Wang L.N."/>
            <person name="Leebens-Mack J.H."/>
            <person name="Tsai I.J."/>
        </authorList>
    </citation>
    <scope>NUCLEOTIDE SEQUENCE [LARGE SCALE GENOMIC DNA]</scope>
    <source>
        <strain evidence="6">cv. Chaw 1501</strain>
        <tissue evidence="5">Young leaves</tissue>
    </source>
</reference>
<dbReference type="AlphaFoldDB" id="A0A3S3Q4J8"/>
<gene>
    <name evidence="5" type="ORF">CKAN_00781300</name>
</gene>
<dbReference type="EMBL" id="QPKB01000003">
    <property type="protein sequence ID" value="RWR79247.1"/>
    <property type="molecule type" value="Genomic_DNA"/>
</dbReference>
<keyword evidence="6" id="KW-1185">Reference proteome</keyword>
<dbReference type="InterPro" id="IPR036296">
    <property type="entry name" value="SKP1-like_dim_sf"/>
</dbReference>
<dbReference type="InterPro" id="IPR001232">
    <property type="entry name" value="SKP1-like"/>
</dbReference>
<evidence type="ECO:0000313" key="5">
    <source>
        <dbReference type="EMBL" id="RWR79247.1"/>
    </source>
</evidence>
<dbReference type="GO" id="GO:0016567">
    <property type="term" value="P:protein ubiquitination"/>
    <property type="evidence" value="ECO:0007669"/>
    <property type="project" value="UniProtKB-UniPathway"/>
</dbReference>
<dbReference type="OrthoDB" id="2342932at2759"/>
<evidence type="ECO:0000259" key="4">
    <source>
        <dbReference type="Pfam" id="PF03931"/>
    </source>
</evidence>